<evidence type="ECO:0000256" key="1">
    <source>
        <dbReference type="SAM" id="SignalP"/>
    </source>
</evidence>
<dbReference type="Proteomes" id="UP001219934">
    <property type="component" value="Unassembled WGS sequence"/>
</dbReference>
<organism evidence="2 3">
    <name type="scientific">Pogonophryne albipinna</name>
    <dbReference type="NCBI Taxonomy" id="1090488"/>
    <lineage>
        <taxon>Eukaryota</taxon>
        <taxon>Metazoa</taxon>
        <taxon>Chordata</taxon>
        <taxon>Craniata</taxon>
        <taxon>Vertebrata</taxon>
        <taxon>Euteleostomi</taxon>
        <taxon>Actinopterygii</taxon>
        <taxon>Neopterygii</taxon>
        <taxon>Teleostei</taxon>
        <taxon>Neoteleostei</taxon>
        <taxon>Acanthomorphata</taxon>
        <taxon>Eupercaria</taxon>
        <taxon>Perciformes</taxon>
        <taxon>Notothenioidei</taxon>
        <taxon>Pogonophryne</taxon>
    </lineage>
</organism>
<feature type="signal peptide" evidence="1">
    <location>
        <begin position="1"/>
        <end position="27"/>
    </location>
</feature>
<accession>A0AAD6F5B3</accession>
<reference evidence="2" key="1">
    <citation type="submission" date="2022-11" db="EMBL/GenBank/DDBJ databases">
        <title>Chromosome-level genome of Pogonophryne albipinna.</title>
        <authorList>
            <person name="Jo E."/>
        </authorList>
    </citation>
    <scope>NUCLEOTIDE SEQUENCE</scope>
    <source>
        <strain evidence="2">SGF0006</strain>
        <tissue evidence="2">Muscle</tissue>
    </source>
</reference>
<gene>
    <name evidence="2" type="ORF">JOQ06_024662</name>
</gene>
<proteinExistence type="predicted"/>
<name>A0AAD6F5B3_9TELE</name>
<dbReference type="AlphaFoldDB" id="A0AAD6F5B3"/>
<dbReference type="EMBL" id="JAPTMU010000101">
    <property type="protein sequence ID" value="KAJ4921836.1"/>
    <property type="molecule type" value="Genomic_DNA"/>
</dbReference>
<evidence type="ECO:0000313" key="3">
    <source>
        <dbReference type="Proteomes" id="UP001219934"/>
    </source>
</evidence>
<protein>
    <submittedName>
        <fullName evidence="2">Uncharacterized protein</fullName>
    </submittedName>
</protein>
<sequence>MGLLGVRRGAFLWRIALICLSIWGADSQTAAGTKPTYIWQTGRRTQLSRRKEKLYLAAERRLRLEKPEQIGQTKLT</sequence>
<evidence type="ECO:0000313" key="2">
    <source>
        <dbReference type="EMBL" id="KAJ4921836.1"/>
    </source>
</evidence>
<keyword evidence="1" id="KW-0732">Signal</keyword>
<comment type="caution">
    <text evidence="2">The sequence shown here is derived from an EMBL/GenBank/DDBJ whole genome shotgun (WGS) entry which is preliminary data.</text>
</comment>
<feature type="chain" id="PRO_5041944630" evidence="1">
    <location>
        <begin position="28"/>
        <end position="76"/>
    </location>
</feature>
<keyword evidence="3" id="KW-1185">Reference proteome</keyword>